<reference evidence="1" key="1">
    <citation type="journal article" date="2020" name="Nature">
        <title>Giant virus diversity and host interactions through global metagenomics.</title>
        <authorList>
            <person name="Schulz F."/>
            <person name="Roux S."/>
            <person name="Paez-Espino D."/>
            <person name="Jungbluth S."/>
            <person name="Walsh D.A."/>
            <person name="Denef V.J."/>
            <person name="McMahon K.D."/>
            <person name="Konstantinidis K.T."/>
            <person name="Eloe-Fadrosh E.A."/>
            <person name="Kyrpides N.C."/>
            <person name="Woyke T."/>
        </authorList>
    </citation>
    <scope>NUCLEOTIDE SEQUENCE</scope>
    <source>
        <strain evidence="1">GVMAG-M-3300017651-5</strain>
    </source>
</reference>
<dbReference type="EMBL" id="MN739196">
    <property type="protein sequence ID" value="QHS93075.1"/>
    <property type="molecule type" value="Genomic_DNA"/>
</dbReference>
<dbReference type="AlphaFoldDB" id="A0A6C0BL25"/>
<accession>A0A6C0BL25</accession>
<organism evidence="1">
    <name type="scientific">viral metagenome</name>
    <dbReference type="NCBI Taxonomy" id="1070528"/>
    <lineage>
        <taxon>unclassified sequences</taxon>
        <taxon>metagenomes</taxon>
        <taxon>organismal metagenomes</taxon>
    </lineage>
</organism>
<protein>
    <submittedName>
        <fullName evidence="1">Uncharacterized protein</fullName>
    </submittedName>
</protein>
<name>A0A6C0BL25_9ZZZZ</name>
<proteinExistence type="predicted"/>
<evidence type="ECO:0000313" key="1">
    <source>
        <dbReference type="EMBL" id="QHS93075.1"/>
    </source>
</evidence>
<sequence>MNSSQLECYGTCDPYVIHAITLMKYSQVL</sequence>